<reference evidence="3" key="1">
    <citation type="journal article" date="2021" name="Nat. Commun.">
        <title>Connecting structure to function with the recovery of over 1000 high-quality metagenome-assembled genomes from activated sludge using long-read sequencing.</title>
        <authorList>
            <person name="Singleton C.M."/>
            <person name="Petriglieri F."/>
            <person name="Kristensen J.M."/>
            <person name="Kirkegaard R.H."/>
            <person name="Michaelsen T.Y."/>
            <person name="Andersen M.H."/>
            <person name="Kondrotaite Z."/>
            <person name="Karst S.M."/>
            <person name="Dueholm M.S."/>
            <person name="Nielsen P.H."/>
            <person name="Albertsen M."/>
        </authorList>
    </citation>
    <scope>NUCLEOTIDE SEQUENCE [LARGE SCALE GENOMIC DNA]</scope>
</reference>
<dbReference type="AlphaFoldDB" id="A0A9D7LQY5"/>
<organism evidence="2 3">
    <name type="scientific">Candidatus Dechloromonas phosphorivorans</name>
    <dbReference type="NCBI Taxonomy" id="2899244"/>
    <lineage>
        <taxon>Bacteria</taxon>
        <taxon>Pseudomonadati</taxon>
        <taxon>Pseudomonadota</taxon>
        <taxon>Betaproteobacteria</taxon>
        <taxon>Rhodocyclales</taxon>
        <taxon>Azonexaceae</taxon>
        <taxon>Dechloromonas</taxon>
    </lineage>
</organism>
<proteinExistence type="predicted"/>
<evidence type="ECO:0000313" key="3">
    <source>
        <dbReference type="Proteomes" id="UP000808146"/>
    </source>
</evidence>
<dbReference type="Pfam" id="PF12706">
    <property type="entry name" value="Lactamase_B_2"/>
    <property type="match status" value="1"/>
</dbReference>
<dbReference type="InterPro" id="IPR001279">
    <property type="entry name" value="Metallo-B-lactamas"/>
</dbReference>
<sequence>MRYASLGSGSAGNALLVESGATCLMVDCGFGQRETLRRLARLNRDPAQLAGILVTHEHGDHICGVFPFARRHRLPVWLSHGTFAACASMSAGADVRIIDSHVAFAVEALEIHPYPVPHDAREPVQYVFSDGIRRLGLLTDAGDVTQHMRDVLSGVDGLILECNHDAALLAASNYPLSLQRRIAGRLGHLENNAAAGLLRDIDRGRLQHVVAAHLSERNNLPELAIGALGRVLDDVAERVSVASQDAGFDWRQLA</sequence>
<gene>
    <name evidence="2" type="ORF">IPN75_00145</name>
</gene>
<dbReference type="PANTHER" id="PTHR47619">
    <property type="entry name" value="METALLO-HYDROLASE YYCJ-RELATED"/>
    <property type="match status" value="1"/>
</dbReference>
<accession>A0A9D7LQY5</accession>
<dbReference type="SUPFAM" id="SSF56281">
    <property type="entry name" value="Metallo-hydrolase/oxidoreductase"/>
    <property type="match status" value="1"/>
</dbReference>
<dbReference type="SMART" id="SM00849">
    <property type="entry name" value="Lactamase_B"/>
    <property type="match status" value="1"/>
</dbReference>
<dbReference type="PANTHER" id="PTHR47619:SF1">
    <property type="entry name" value="EXODEOXYRIBONUCLEASE WALJ"/>
    <property type="match status" value="1"/>
</dbReference>
<dbReference type="InterPro" id="IPR052533">
    <property type="entry name" value="WalJ/YycJ-like"/>
</dbReference>
<evidence type="ECO:0000313" key="2">
    <source>
        <dbReference type="EMBL" id="MBK8888882.1"/>
    </source>
</evidence>
<comment type="caution">
    <text evidence="2">The sequence shown here is derived from an EMBL/GenBank/DDBJ whole genome shotgun (WGS) entry which is preliminary data.</text>
</comment>
<dbReference type="Gene3D" id="3.60.15.10">
    <property type="entry name" value="Ribonuclease Z/Hydroxyacylglutathione hydrolase-like"/>
    <property type="match status" value="1"/>
</dbReference>
<dbReference type="Proteomes" id="UP000808146">
    <property type="component" value="Unassembled WGS sequence"/>
</dbReference>
<evidence type="ECO:0000259" key="1">
    <source>
        <dbReference type="SMART" id="SM00849"/>
    </source>
</evidence>
<name>A0A9D7LQY5_9RHOO</name>
<feature type="domain" description="Metallo-beta-lactamase" evidence="1">
    <location>
        <begin position="11"/>
        <end position="188"/>
    </location>
</feature>
<protein>
    <submittedName>
        <fullName evidence="2">MBL fold metallo-hydrolase</fullName>
    </submittedName>
</protein>
<dbReference type="EMBL" id="JADKBR010000001">
    <property type="protein sequence ID" value="MBK8888882.1"/>
    <property type="molecule type" value="Genomic_DNA"/>
</dbReference>
<dbReference type="InterPro" id="IPR036866">
    <property type="entry name" value="RibonucZ/Hydroxyglut_hydro"/>
</dbReference>